<sequence>MTSTPNDSLNTSDHLMDLSIKNFWVIVHYPGSDPGCEFEILSKKDLVFDSWDVLERGAAVTGKYGNARVQGVVVTVSDDYSVLSDNFKNIIDEYQQDYKQKTNGENRNSYEKRKNRNNFRHVIKISDKETQTDGETPPESVEYTTLKRQYEELQNKYNDLKATLGDVRNELQGSILRLNVLKTDEDREPPTIRPTLQRINDNVSSCNKENSKQMVQIGSGGTKISRHVYSSIKWASYSAATRKLLITLFPREVLATHSLTGKPSPAFISSNKQTKMRLDPVVISDIIEVITKKCLVSESLVRNAITTKCADENKMYKKRLEKQQNEDDCRNREADVKKFKMSQ</sequence>
<keyword evidence="10" id="KW-1185">Reference proteome</keyword>
<dbReference type="GO" id="GO:0003677">
    <property type="term" value="F:DNA binding"/>
    <property type="evidence" value="ECO:0007669"/>
    <property type="project" value="InterPro"/>
</dbReference>
<keyword evidence="5" id="KW-0539">Nucleus</keyword>
<dbReference type="GO" id="GO:0005634">
    <property type="term" value="C:nucleus"/>
    <property type="evidence" value="ECO:0007669"/>
    <property type="project" value="UniProtKB-SubCell"/>
</dbReference>
<dbReference type="InterPro" id="IPR018379">
    <property type="entry name" value="BEN_domain"/>
</dbReference>
<proteinExistence type="predicted"/>
<dbReference type="Gene3D" id="1.10.10.2590">
    <property type="entry name" value="BEN domain"/>
    <property type="match status" value="1"/>
</dbReference>
<dbReference type="PANTHER" id="PTHR35346">
    <property type="entry name" value="BEN DOMAIN-CONTAINING PROTEIN 6"/>
    <property type="match status" value="1"/>
</dbReference>
<accession>A0A8J6HJS2</accession>
<keyword evidence="6" id="KW-0175">Coiled coil</keyword>
<comment type="subcellular location">
    <subcellularLocation>
        <location evidence="1">Nucleus</location>
    </subcellularLocation>
</comment>
<gene>
    <name evidence="9" type="ORF">GEV33_007169</name>
</gene>
<keyword evidence="4" id="KW-0804">Transcription</keyword>
<evidence type="ECO:0000256" key="3">
    <source>
        <dbReference type="ARBA" id="ARBA00023015"/>
    </source>
</evidence>
<evidence type="ECO:0000313" key="10">
    <source>
        <dbReference type="Proteomes" id="UP000719412"/>
    </source>
</evidence>
<dbReference type="PANTHER" id="PTHR35346:SF1">
    <property type="entry name" value="BEN DOMAIN-CONTAINING PROTEIN 6"/>
    <property type="match status" value="1"/>
</dbReference>
<evidence type="ECO:0000313" key="9">
    <source>
        <dbReference type="EMBL" id="KAH0815622.1"/>
    </source>
</evidence>
<evidence type="ECO:0000256" key="4">
    <source>
        <dbReference type="ARBA" id="ARBA00023163"/>
    </source>
</evidence>
<dbReference type="EMBL" id="JABDTM020022860">
    <property type="protein sequence ID" value="KAH0815622.1"/>
    <property type="molecule type" value="Genomic_DNA"/>
</dbReference>
<evidence type="ECO:0000256" key="7">
    <source>
        <dbReference type="SAM" id="MobiDB-lite"/>
    </source>
</evidence>
<name>A0A8J6HJS2_TENMO</name>
<protein>
    <recommendedName>
        <fullName evidence="8">BEN domain-containing protein</fullName>
    </recommendedName>
</protein>
<keyword evidence="3" id="KW-0805">Transcription regulation</keyword>
<evidence type="ECO:0000256" key="5">
    <source>
        <dbReference type="ARBA" id="ARBA00023242"/>
    </source>
</evidence>
<feature type="coiled-coil region" evidence="6">
    <location>
        <begin position="143"/>
        <end position="170"/>
    </location>
</feature>
<reference evidence="9" key="2">
    <citation type="submission" date="2021-08" db="EMBL/GenBank/DDBJ databases">
        <authorList>
            <person name="Eriksson T."/>
        </authorList>
    </citation>
    <scope>NUCLEOTIDE SEQUENCE</scope>
    <source>
        <strain evidence="9">Stoneville</strain>
        <tissue evidence="9">Whole head</tissue>
    </source>
</reference>
<dbReference type="AlphaFoldDB" id="A0A8J6HJS2"/>
<feature type="domain" description="BEN" evidence="8">
    <location>
        <begin position="218"/>
        <end position="316"/>
    </location>
</feature>
<dbReference type="SMART" id="SM01025">
    <property type="entry name" value="BEN"/>
    <property type="match status" value="1"/>
</dbReference>
<dbReference type="GO" id="GO:0045746">
    <property type="term" value="P:negative regulation of Notch signaling pathway"/>
    <property type="evidence" value="ECO:0007669"/>
    <property type="project" value="InterPro"/>
</dbReference>
<evidence type="ECO:0000259" key="8">
    <source>
        <dbReference type="PROSITE" id="PS51457"/>
    </source>
</evidence>
<dbReference type="Proteomes" id="UP000719412">
    <property type="component" value="Unassembled WGS sequence"/>
</dbReference>
<organism evidence="9 10">
    <name type="scientific">Tenebrio molitor</name>
    <name type="common">Yellow mealworm beetle</name>
    <dbReference type="NCBI Taxonomy" id="7067"/>
    <lineage>
        <taxon>Eukaryota</taxon>
        <taxon>Metazoa</taxon>
        <taxon>Ecdysozoa</taxon>
        <taxon>Arthropoda</taxon>
        <taxon>Hexapoda</taxon>
        <taxon>Insecta</taxon>
        <taxon>Pterygota</taxon>
        <taxon>Neoptera</taxon>
        <taxon>Endopterygota</taxon>
        <taxon>Coleoptera</taxon>
        <taxon>Polyphaga</taxon>
        <taxon>Cucujiformia</taxon>
        <taxon>Tenebrionidae</taxon>
        <taxon>Tenebrio</taxon>
    </lineage>
</organism>
<dbReference type="InterPro" id="IPR037496">
    <property type="entry name" value="BEND6-like"/>
</dbReference>
<evidence type="ECO:0000256" key="1">
    <source>
        <dbReference type="ARBA" id="ARBA00004123"/>
    </source>
</evidence>
<dbReference type="GO" id="GO:0003714">
    <property type="term" value="F:transcription corepressor activity"/>
    <property type="evidence" value="ECO:0007669"/>
    <property type="project" value="InterPro"/>
</dbReference>
<keyword evidence="2" id="KW-0678">Repressor</keyword>
<dbReference type="GO" id="GO:0045666">
    <property type="term" value="P:positive regulation of neuron differentiation"/>
    <property type="evidence" value="ECO:0007669"/>
    <property type="project" value="InterPro"/>
</dbReference>
<dbReference type="PROSITE" id="PS51457">
    <property type="entry name" value="BEN"/>
    <property type="match status" value="1"/>
</dbReference>
<feature type="region of interest" description="Disordered" evidence="7">
    <location>
        <begin position="321"/>
        <end position="343"/>
    </location>
</feature>
<comment type="caution">
    <text evidence="9">The sequence shown here is derived from an EMBL/GenBank/DDBJ whole genome shotgun (WGS) entry which is preliminary data.</text>
</comment>
<evidence type="ECO:0000256" key="6">
    <source>
        <dbReference type="SAM" id="Coils"/>
    </source>
</evidence>
<reference evidence="9" key="1">
    <citation type="journal article" date="2020" name="J Insects Food Feed">
        <title>The yellow mealworm (Tenebrio molitor) genome: a resource for the emerging insects as food and feed industry.</title>
        <authorList>
            <person name="Eriksson T."/>
            <person name="Andere A."/>
            <person name="Kelstrup H."/>
            <person name="Emery V."/>
            <person name="Picard C."/>
        </authorList>
    </citation>
    <scope>NUCLEOTIDE SEQUENCE</scope>
    <source>
        <strain evidence="9">Stoneville</strain>
        <tissue evidence="9">Whole head</tissue>
    </source>
</reference>
<evidence type="ECO:0000256" key="2">
    <source>
        <dbReference type="ARBA" id="ARBA00022491"/>
    </source>
</evidence>
<dbReference type="Pfam" id="PF10523">
    <property type="entry name" value="BEN"/>
    <property type="match status" value="1"/>
</dbReference>